<comment type="subcellular location">
    <subcellularLocation>
        <location evidence="1">Secreted</location>
    </subcellularLocation>
</comment>
<evidence type="ECO:0000256" key="5">
    <source>
        <dbReference type="ARBA" id="ARBA00022801"/>
    </source>
</evidence>
<keyword evidence="11" id="KW-1185">Reference proteome</keyword>
<evidence type="ECO:0000256" key="7">
    <source>
        <dbReference type="PROSITE-ProRule" id="PRU01240"/>
    </source>
</evidence>
<dbReference type="PROSITE" id="PS00136">
    <property type="entry name" value="SUBTILASE_ASP"/>
    <property type="match status" value="1"/>
</dbReference>
<evidence type="ECO:0000313" key="11">
    <source>
        <dbReference type="Proteomes" id="UP000070352"/>
    </source>
</evidence>
<feature type="active site" description="Charge relay system" evidence="7">
    <location>
        <position position="70"/>
    </location>
</feature>
<dbReference type="InterPro" id="IPR023827">
    <property type="entry name" value="Peptidase_S8_Asp-AS"/>
</dbReference>
<dbReference type="GO" id="GO:0005576">
    <property type="term" value="C:extracellular region"/>
    <property type="evidence" value="ECO:0007669"/>
    <property type="project" value="UniProtKB-SubCell"/>
</dbReference>
<dbReference type="PANTHER" id="PTHR43399:SF4">
    <property type="entry name" value="CELL WALL-ASSOCIATED PROTEASE"/>
    <property type="match status" value="1"/>
</dbReference>
<dbReference type="Pfam" id="PF00082">
    <property type="entry name" value="Peptidase_S8"/>
    <property type="match status" value="1"/>
</dbReference>
<dbReference type="InterPro" id="IPR036852">
    <property type="entry name" value="Peptidase_S8/S53_dom_sf"/>
</dbReference>
<protein>
    <recommendedName>
        <fullName evidence="9">Peptidase S8/S53 domain-containing protein</fullName>
    </recommendedName>
</protein>
<keyword evidence="6 7" id="KW-0720">Serine protease</keyword>
<feature type="domain" description="Peptidase S8/S53" evidence="9">
    <location>
        <begin position="62"/>
        <end position="304"/>
    </location>
</feature>
<evidence type="ECO:0000256" key="1">
    <source>
        <dbReference type="ARBA" id="ARBA00004613"/>
    </source>
</evidence>
<evidence type="ECO:0000256" key="8">
    <source>
        <dbReference type="RuleBase" id="RU003355"/>
    </source>
</evidence>
<dbReference type="RefSeq" id="WP_068726592.1">
    <property type="nucleotide sequence ID" value="NZ_LSKU01000001.1"/>
</dbReference>
<name>A0A135L6W3_9BACI</name>
<comment type="caution">
    <text evidence="10">The sequence shown here is derived from an EMBL/GenBank/DDBJ whole genome shotgun (WGS) entry which is preliminary data.</text>
</comment>
<dbReference type="Gene3D" id="3.40.50.200">
    <property type="entry name" value="Peptidase S8/S53 domain"/>
    <property type="match status" value="1"/>
</dbReference>
<dbReference type="SUPFAM" id="SSF52743">
    <property type="entry name" value="Subtilisin-like"/>
    <property type="match status" value="1"/>
</dbReference>
<dbReference type="PROSITE" id="PS00137">
    <property type="entry name" value="SUBTILASE_HIS"/>
    <property type="match status" value="1"/>
</dbReference>
<dbReference type="OrthoDB" id="9798386at2"/>
<keyword evidence="3" id="KW-0964">Secreted</keyword>
<comment type="similarity">
    <text evidence="2 7 8">Belongs to the peptidase S8 family.</text>
</comment>
<feature type="active site" description="Charge relay system" evidence="7">
    <location>
        <position position="103"/>
    </location>
</feature>
<reference evidence="10 11" key="1">
    <citation type="submission" date="2016-02" db="EMBL/GenBank/DDBJ databases">
        <title>Draft Genome for Tepidibacillus decaturensis nov. sp. Strain Z9, an Anaerobic, Moderately Thermophilic and Heterotrophic Bacterium from Deep Subsurface of the Illinois Basin, USA.</title>
        <authorList>
            <person name="Dong Y."/>
            <person name="Chang J.Y."/>
            <person name="Sanford R."/>
            <person name="Fouke B.W."/>
        </authorList>
    </citation>
    <scope>NUCLEOTIDE SEQUENCE [LARGE SCALE GENOMIC DNA]</scope>
    <source>
        <strain evidence="10 11">Z9</strain>
    </source>
</reference>
<dbReference type="InterPro" id="IPR034084">
    <property type="entry name" value="Thermitase-like_dom"/>
</dbReference>
<dbReference type="PROSITE" id="PS00138">
    <property type="entry name" value="SUBTILASE_SER"/>
    <property type="match status" value="1"/>
</dbReference>
<dbReference type="GO" id="GO:0006508">
    <property type="term" value="P:proteolysis"/>
    <property type="evidence" value="ECO:0007669"/>
    <property type="project" value="UniProtKB-KW"/>
</dbReference>
<gene>
    <name evidence="10" type="ORF">U473_11855</name>
</gene>
<sequence length="689" mass="77196">MELLKKQKRLLAILIIGLIVNMTFLRANAVLIGNVPNDKNIDKQLYLQQIKAPLGWEEVNTSEVTIAILDTGVDLYHPDLKANLVEGINLIDKKMPPQDDNGHGTNVAGIVGAIGNNDEGIAGLVWNAKIMPIKVLDEQGEGDSFLVGQGIRYAVDNGAKIVLLSLGEPIYTPFMKEAVDYAESKDVLVVAASGNEGNRLNYPSAFANVLSVGAVDLEDDYETYSNYGQQLDVVAPGEGIYTTKLGGGYTSNVGTSMAAPQVAGLAALIYQKYPILTPAEVRDLIKFTADDVGRPGWDILTGYGRINVAKALTSPLSTIKDGYEQNQTKDKATPIPLQDTINAQIAGVNDHDWYQLLLPYRGKVQLNIQLKQEPNVALQLELEPANSEDQQPLVYPINKNLTIDIDLPKGTTYLKISLSTTVKEMTPDRETINEQLRNEAISYSVSTKYTIYKDNYENNDRPWQAYQIQHLSEPIKGTLEKDQDLDWYKLYIPSNGELKAKVSVDTLRLDPVIRIQPEGKKAIEIDSYGSGKAEEGTIFARPGTYYIQISDYNGYGVNGEYTLQLQFKDMDGDIHEPNNLSSNATRITPSNRKMEGILSNDQDVDWFIFEIKQMSNQLDFDFLAEQEADVTLYDDNYEIIWNQKQTSWKEQLELKKGTYRLRIKGEFSHNPYQFYLRDHIKELPNRSAR</sequence>
<evidence type="ECO:0000256" key="4">
    <source>
        <dbReference type="ARBA" id="ARBA00022670"/>
    </source>
</evidence>
<proteinExistence type="inferred from homology"/>
<dbReference type="InterPro" id="IPR023828">
    <property type="entry name" value="Peptidase_S8_Ser-AS"/>
</dbReference>
<keyword evidence="4 7" id="KW-0645">Protease</keyword>
<dbReference type="InterPro" id="IPR051048">
    <property type="entry name" value="Peptidase_S8/S53_subtilisin"/>
</dbReference>
<dbReference type="InterPro" id="IPR000209">
    <property type="entry name" value="Peptidase_S8/S53_dom"/>
</dbReference>
<dbReference type="EMBL" id="LSKU01000001">
    <property type="protein sequence ID" value="KXG44637.1"/>
    <property type="molecule type" value="Genomic_DNA"/>
</dbReference>
<feature type="active site" description="Charge relay system" evidence="7">
    <location>
        <position position="256"/>
    </location>
</feature>
<dbReference type="SUPFAM" id="SSF89260">
    <property type="entry name" value="Collagen-binding domain"/>
    <property type="match status" value="2"/>
</dbReference>
<dbReference type="Gene3D" id="2.60.120.380">
    <property type="match status" value="3"/>
</dbReference>
<accession>A0A135L6W3</accession>
<dbReference type="InterPro" id="IPR022398">
    <property type="entry name" value="Peptidase_S8_His-AS"/>
</dbReference>
<dbReference type="GO" id="GO:0004252">
    <property type="term" value="F:serine-type endopeptidase activity"/>
    <property type="evidence" value="ECO:0007669"/>
    <property type="project" value="UniProtKB-UniRule"/>
</dbReference>
<dbReference type="Proteomes" id="UP000070352">
    <property type="component" value="Unassembled WGS sequence"/>
</dbReference>
<dbReference type="InterPro" id="IPR015500">
    <property type="entry name" value="Peptidase_S8_subtilisin-rel"/>
</dbReference>
<evidence type="ECO:0000313" key="10">
    <source>
        <dbReference type="EMBL" id="KXG44637.1"/>
    </source>
</evidence>
<dbReference type="STRING" id="1413211.U473_11855"/>
<evidence type="ECO:0000256" key="6">
    <source>
        <dbReference type="ARBA" id="ARBA00022825"/>
    </source>
</evidence>
<dbReference type="AlphaFoldDB" id="A0A135L6W3"/>
<dbReference type="CDD" id="cd07484">
    <property type="entry name" value="Peptidases_S8_Thermitase_like"/>
    <property type="match status" value="1"/>
</dbReference>
<evidence type="ECO:0000259" key="9">
    <source>
        <dbReference type="Pfam" id="PF00082"/>
    </source>
</evidence>
<keyword evidence="5 7" id="KW-0378">Hydrolase</keyword>
<dbReference type="PANTHER" id="PTHR43399">
    <property type="entry name" value="SUBTILISIN-RELATED"/>
    <property type="match status" value="1"/>
</dbReference>
<evidence type="ECO:0000256" key="3">
    <source>
        <dbReference type="ARBA" id="ARBA00022525"/>
    </source>
</evidence>
<dbReference type="PROSITE" id="PS51892">
    <property type="entry name" value="SUBTILASE"/>
    <property type="match status" value="1"/>
</dbReference>
<evidence type="ECO:0000256" key="2">
    <source>
        <dbReference type="ARBA" id="ARBA00011073"/>
    </source>
</evidence>
<organism evidence="10 11">
    <name type="scientific">Tepidibacillus decaturensis</name>
    <dbReference type="NCBI Taxonomy" id="1413211"/>
    <lineage>
        <taxon>Bacteria</taxon>
        <taxon>Bacillati</taxon>
        <taxon>Bacillota</taxon>
        <taxon>Bacilli</taxon>
        <taxon>Bacillales</taxon>
        <taxon>Bacillaceae</taxon>
        <taxon>Tepidibacillus</taxon>
    </lineage>
</organism>
<dbReference type="PRINTS" id="PR00723">
    <property type="entry name" value="SUBTILISIN"/>
</dbReference>